<dbReference type="PIRSF" id="PIRSF038991">
    <property type="entry name" value="Protein_AbrB"/>
    <property type="match status" value="1"/>
</dbReference>
<keyword evidence="1" id="KW-0472">Membrane</keyword>
<evidence type="ECO:0000313" key="3">
    <source>
        <dbReference type="Proteomes" id="UP000294802"/>
    </source>
</evidence>
<dbReference type="GO" id="GO:0010468">
    <property type="term" value="P:regulation of gene expression"/>
    <property type="evidence" value="ECO:0007669"/>
    <property type="project" value="InterPro"/>
</dbReference>
<feature type="transmembrane region" description="Helical" evidence="1">
    <location>
        <begin position="323"/>
        <end position="341"/>
    </location>
</feature>
<dbReference type="Proteomes" id="UP000294802">
    <property type="component" value="Unassembled WGS sequence"/>
</dbReference>
<protein>
    <submittedName>
        <fullName evidence="2">AbrB family transcriptional regulator</fullName>
    </submittedName>
</protein>
<dbReference type="NCBIfam" id="TIGR03082">
    <property type="entry name" value="Gneg_AbrB_dup"/>
    <property type="match status" value="2"/>
</dbReference>
<name>A0A4R6BX16_9STAP</name>
<sequence length="350" mass="38682">MVQVLLIVSALLAGFILMKVGMILPWLFGPIIAAVLFSKVSNKKATWPHVLGDAGLFILGAQIGATFTNEVVMDIKNDILNIIILNIMILLAAVALSLLFARIVDCSFETALLSSIPGALSQMIVMAEENEKASLLVVTLSQTSRLLFVIMIVPLISSLHHSGSSSHPVHRQPVIFEALEIWTIIGLIIAMLLVCWLMTKIHLPVPQLLAPILVIIIWNLITDVTFSTPYFLIAIAQVMFGVRIGLQMYSLSSQLSKRLFIGILIQNMMLIFVTLLIVILFTWITVHPFNDLFLSAAPGGMAQIIIVGLETRANVAMISSYHIFRIFFILLIVAPFVQYILKARQIDKSI</sequence>
<dbReference type="PANTHER" id="PTHR38457">
    <property type="entry name" value="REGULATOR ABRB-RELATED"/>
    <property type="match status" value="1"/>
</dbReference>
<evidence type="ECO:0000256" key="1">
    <source>
        <dbReference type="SAM" id="Phobius"/>
    </source>
</evidence>
<organism evidence="2 3">
    <name type="scientific">Macrococcus lamae</name>
    <dbReference type="NCBI Taxonomy" id="198484"/>
    <lineage>
        <taxon>Bacteria</taxon>
        <taxon>Bacillati</taxon>
        <taxon>Bacillota</taxon>
        <taxon>Bacilli</taxon>
        <taxon>Bacillales</taxon>
        <taxon>Staphylococcaceae</taxon>
        <taxon>Macrococcus</taxon>
    </lineage>
</organism>
<feature type="transmembrane region" description="Helical" evidence="1">
    <location>
        <begin position="258"/>
        <end position="286"/>
    </location>
</feature>
<feature type="transmembrane region" description="Helical" evidence="1">
    <location>
        <begin position="292"/>
        <end position="311"/>
    </location>
</feature>
<dbReference type="InterPro" id="IPR017516">
    <property type="entry name" value="AbrB_dup"/>
</dbReference>
<feature type="transmembrane region" description="Helical" evidence="1">
    <location>
        <begin position="6"/>
        <end position="37"/>
    </location>
</feature>
<dbReference type="InterPro" id="IPR007820">
    <property type="entry name" value="AbrB_fam"/>
</dbReference>
<dbReference type="RefSeq" id="WP_133442624.1">
    <property type="nucleotide sequence ID" value="NZ_SCWB01000001.1"/>
</dbReference>
<feature type="transmembrane region" description="Helical" evidence="1">
    <location>
        <begin position="179"/>
        <end position="198"/>
    </location>
</feature>
<dbReference type="PANTHER" id="PTHR38457:SF1">
    <property type="entry name" value="REGULATOR ABRB-RELATED"/>
    <property type="match status" value="1"/>
</dbReference>
<feature type="transmembrane region" description="Helical" evidence="1">
    <location>
        <begin position="133"/>
        <end position="159"/>
    </location>
</feature>
<comment type="caution">
    <text evidence="2">The sequence shown here is derived from an EMBL/GenBank/DDBJ whole genome shotgun (WGS) entry which is preliminary data.</text>
</comment>
<dbReference type="GO" id="GO:0016020">
    <property type="term" value="C:membrane"/>
    <property type="evidence" value="ECO:0007669"/>
    <property type="project" value="InterPro"/>
</dbReference>
<evidence type="ECO:0000313" key="2">
    <source>
        <dbReference type="EMBL" id="TDM13022.1"/>
    </source>
</evidence>
<reference evidence="2 3" key="1">
    <citation type="submission" date="2019-01" db="EMBL/GenBank/DDBJ databases">
        <title>Draft genome sequences of the type strains of six Macrococcus species.</title>
        <authorList>
            <person name="Mazhar S."/>
            <person name="Altermann E."/>
            <person name="Hill C."/>
            <person name="Mcauliffe O."/>
        </authorList>
    </citation>
    <scope>NUCLEOTIDE SEQUENCE [LARGE SCALE GENOMIC DNA]</scope>
    <source>
        <strain evidence="2 3">CCM4815</strain>
    </source>
</reference>
<dbReference type="AlphaFoldDB" id="A0A4R6BX16"/>
<feature type="transmembrane region" description="Helical" evidence="1">
    <location>
        <begin position="79"/>
        <end position="101"/>
    </location>
</feature>
<accession>A0A4R6BX16</accession>
<keyword evidence="1" id="KW-1133">Transmembrane helix</keyword>
<dbReference type="Pfam" id="PF05145">
    <property type="entry name" value="AbrB"/>
    <property type="match status" value="1"/>
</dbReference>
<feature type="transmembrane region" description="Helical" evidence="1">
    <location>
        <begin position="49"/>
        <end position="67"/>
    </location>
</feature>
<feature type="transmembrane region" description="Helical" evidence="1">
    <location>
        <begin position="227"/>
        <end position="246"/>
    </location>
</feature>
<dbReference type="EMBL" id="SCWB01000001">
    <property type="protein sequence ID" value="TDM13022.1"/>
    <property type="molecule type" value="Genomic_DNA"/>
</dbReference>
<keyword evidence="3" id="KW-1185">Reference proteome</keyword>
<feature type="transmembrane region" description="Helical" evidence="1">
    <location>
        <begin position="205"/>
        <end position="221"/>
    </location>
</feature>
<dbReference type="OrthoDB" id="5460360at2"/>
<keyword evidence="1" id="KW-0812">Transmembrane</keyword>
<proteinExistence type="predicted"/>
<gene>
    <name evidence="2" type="ORF">ERX29_00005</name>
</gene>